<reference evidence="4" key="1">
    <citation type="submission" date="2018-04" db="EMBL/GenBank/DDBJ databases">
        <title>Complete genome of Antarctic heterotrophic bacterium Hymenobacter nivis.</title>
        <authorList>
            <person name="Terashima M."/>
        </authorList>
    </citation>
    <scope>NUCLEOTIDE SEQUENCE [LARGE SCALE GENOMIC DNA]</scope>
    <source>
        <strain evidence="4">NBRC 111535</strain>
    </source>
</reference>
<dbReference type="InterPro" id="IPR013783">
    <property type="entry name" value="Ig-like_fold"/>
</dbReference>
<name>A0A2Z3GND2_9BACT</name>
<dbReference type="InterPro" id="IPR022409">
    <property type="entry name" value="PKD/Chitinase_dom"/>
</dbReference>
<dbReference type="Pfam" id="PF18911">
    <property type="entry name" value="PKD_4"/>
    <property type="match status" value="2"/>
</dbReference>
<dbReference type="SMART" id="SM00089">
    <property type="entry name" value="PKD"/>
    <property type="match status" value="2"/>
</dbReference>
<dbReference type="KEGG" id="hnv:DDQ68_08050"/>
<dbReference type="SUPFAM" id="SSF49299">
    <property type="entry name" value="PKD domain"/>
    <property type="match status" value="2"/>
</dbReference>
<gene>
    <name evidence="3" type="ORF">DDQ68_08050</name>
</gene>
<feature type="domain" description="PKD" evidence="2">
    <location>
        <begin position="430"/>
        <end position="509"/>
    </location>
</feature>
<dbReference type="Proteomes" id="UP000245999">
    <property type="component" value="Chromosome"/>
</dbReference>
<dbReference type="RefSeq" id="WP_109655833.1">
    <property type="nucleotide sequence ID" value="NZ_CP029145.1"/>
</dbReference>
<feature type="domain" description="PKD" evidence="2">
    <location>
        <begin position="199"/>
        <end position="275"/>
    </location>
</feature>
<evidence type="ECO:0000256" key="1">
    <source>
        <dbReference type="SAM" id="SignalP"/>
    </source>
</evidence>
<dbReference type="FunFam" id="2.60.40.10:FF:000270">
    <property type="entry name" value="Cell surface protein"/>
    <property type="match status" value="1"/>
</dbReference>
<accession>A0A2Z3GND2</accession>
<evidence type="ECO:0000313" key="3">
    <source>
        <dbReference type="EMBL" id="AWM32736.1"/>
    </source>
</evidence>
<dbReference type="AlphaFoldDB" id="A0A2Z3GND2"/>
<protein>
    <recommendedName>
        <fullName evidence="2">PKD domain-containing protein</fullName>
    </recommendedName>
</protein>
<proteinExistence type="predicted"/>
<dbReference type="PROSITE" id="PS50093">
    <property type="entry name" value="PKD"/>
    <property type="match status" value="2"/>
</dbReference>
<dbReference type="EMBL" id="CP029145">
    <property type="protein sequence ID" value="AWM32736.1"/>
    <property type="molecule type" value="Genomic_DNA"/>
</dbReference>
<feature type="chain" id="PRO_5016414533" description="PKD domain-containing protein" evidence="1">
    <location>
        <begin position="28"/>
        <end position="755"/>
    </location>
</feature>
<dbReference type="CDD" id="cd00146">
    <property type="entry name" value="PKD"/>
    <property type="match status" value="2"/>
</dbReference>
<feature type="signal peptide" evidence="1">
    <location>
        <begin position="1"/>
        <end position="27"/>
    </location>
</feature>
<evidence type="ECO:0000313" key="4">
    <source>
        <dbReference type="Proteomes" id="UP000245999"/>
    </source>
</evidence>
<dbReference type="InterPro" id="IPR035986">
    <property type="entry name" value="PKD_dom_sf"/>
</dbReference>
<dbReference type="InterPro" id="IPR000601">
    <property type="entry name" value="PKD_dom"/>
</dbReference>
<dbReference type="Gene3D" id="2.60.40.10">
    <property type="entry name" value="Immunoglobulins"/>
    <property type="match status" value="2"/>
</dbReference>
<keyword evidence="4" id="KW-1185">Reference proteome</keyword>
<evidence type="ECO:0000259" key="2">
    <source>
        <dbReference type="PROSITE" id="PS50093"/>
    </source>
</evidence>
<dbReference type="Pfam" id="PF20009">
    <property type="entry name" value="GEVED"/>
    <property type="match status" value="3"/>
</dbReference>
<dbReference type="PANTHER" id="PTHR36842:SF1">
    <property type="entry name" value="PROTEIN TOLB"/>
    <property type="match status" value="1"/>
</dbReference>
<sequence length="755" mass="76763">MRHGVRLWKSLLAAAILVALGAPAARAQTCPAAATCTPGRASAAAATVTAFNMGILNVALSSINNTTLGQADGYQDYSCRAPATTTVTALSVGQNYTLTVRTSLNNNETVLAWIDYNNDGAFDPVTEVIMAATLGTGTATAGGLHTATFAAPATARTGVPLRLRIAADYTNSPVPTPCSTPQFSQDEDYAVTLAASTGPPVAAFTTNGATTCSGCVQFSDASQNLPTSWLWSFGDGTASTAQNPSHCYAAAGAYQVRLVATNGNGSATSAATTITYNSTAPAAATCAPATAAYCCNYGVVRVRLSTIDNASADGSAGYQDFSCAQRAALVVGVAYPLQVTTGGTLPHDTRVYLDLNNDGAFAASELVGQALNTASPTFSLKLPATAPLGQPLRLRLVADYAGSDPQPCKGPTNGQVEDYAVVLAANPNPPVAAFTSTYVSGGCVNPVQFTDQTTNAPTAWSWNFGDGTTSALQNPAHQFAAGTYAVALTVTNANGASSTSRAGFVISVPCLNYCASNGTGFGAGVSSPLWITSVSAAPGGFSNASGLEPGGYGSYVAKTITLAAGTTATLTVGVSSSATHRTVAWADFNQDGVFADNELLFSTTVSSNTCTGTFALPATARPGRTRLRVETDQTTRAADPCAVDLANGEVEDYTLLIQPATPTATAATAALPGLTVAPNPTADGRLRLHLAGAGAPGPYAVEIQNLLGATLLTTAVRLAPGTDAALDLGPLAAGVYLLRLRDPQGQVAVRRVVRE</sequence>
<dbReference type="InterPro" id="IPR045474">
    <property type="entry name" value="GEVED"/>
</dbReference>
<dbReference type="PANTHER" id="PTHR36842">
    <property type="entry name" value="PROTEIN TOLB HOMOLOG"/>
    <property type="match status" value="1"/>
</dbReference>
<keyword evidence="1" id="KW-0732">Signal</keyword>
<organism evidence="3 4">
    <name type="scientific">Hymenobacter nivis</name>
    <dbReference type="NCBI Taxonomy" id="1850093"/>
    <lineage>
        <taxon>Bacteria</taxon>
        <taxon>Pseudomonadati</taxon>
        <taxon>Bacteroidota</taxon>
        <taxon>Cytophagia</taxon>
        <taxon>Cytophagales</taxon>
        <taxon>Hymenobacteraceae</taxon>
        <taxon>Hymenobacter</taxon>
    </lineage>
</organism>
<dbReference type="OrthoDB" id="1521709at2"/>